<feature type="chain" id="PRO_5035475429" description="YchJ-like middle NTF2-like domain-containing protein" evidence="1">
    <location>
        <begin position="20"/>
        <end position="245"/>
    </location>
</feature>
<feature type="domain" description="YchJ-like middle NTF2-like" evidence="2">
    <location>
        <begin position="115"/>
        <end position="229"/>
    </location>
</feature>
<proteinExistence type="predicted"/>
<evidence type="ECO:0000313" key="3">
    <source>
        <dbReference type="EMBL" id="CAG9288189.1"/>
    </source>
</evidence>
<dbReference type="AlphaFoldDB" id="A0A8J9SED4"/>
<dbReference type="Proteomes" id="UP000836788">
    <property type="component" value="Chromosome 3"/>
</dbReference>
<keyword evidence="1" id="KW-0732">Signal</keyword>
<feature type="signal peptide" evidence="1">
    <location>
        <begin position="1"/>
        <end position="19"/>
    </location>
</feature>
<accession>A0A8J9SED4</accession>
<dbReference type="Pfam" id="PF17775">
    <property type="entry name" value="YchJ_M-like"/>
    <property type="match status" value="1"/>
</dbReference>
<reference evidence="3" key="1">
    <citation type="submission" date="2022-02" db="EMBL/GenBank/DDBJ databases">
        <authorList>
            <person name="Giguere J D."/>
        </authorList>
    </citation>
    <scope>NUCLEOTIDE SEQUENCE</scope>
    <source>
        <strain evidence="3">CCAP 1055/1</strain>
    </source>
</reference>
<dbReference type="EMBL" id="OU594944">
    <property type="protein sequence ID" value="CAG9288189.1"/>
    <property type="molecule type" value="Genomic_DNA"/>
</dbReference>
<name>A0A8J9SED4_PHATR</name>
<dbReference type="PANTHER" id="PTHR33747:SF1">
    <property type="entry name" value="ADENYLATE CYCLASE-ASSOCIATED CAP C-TERMINAL DOMAIN-CONTAINING PROTEIN"/>
    <property type="match status" value="1"/>
</dbReference>
<gene>
    <name evidence="3" type="ORF">PTTT1_LOCUS37810</name>
</gene>
<dbReference type="SUPFAM" id="SSF54427">
    <property type="entry name" value="NTF2-like"/>
    <property type="match status" value="1"/>
</dbReference>
<dbReference type="Gene3D" id="3.10.450.50">
    <property type="match status" value="1"/>
</dbReference>
<evidence type="ECO:0000259" key="2">
    <source>
        <dbReference type="Pfam" id="PF17775"/>
    </source>
</evidence>
<dbReference type="OMA" id="EINAVCP"/>
<organism evidence="3">
    <name type="scientific">Phaeodactylum tricornutum</name>
    <name type="common">Diatom</name>
    <dbReference type="NCBI Taxonomy" id="2850"/>
    <lineage>
        <taxon>Eukaryota</taxon>
        <taxon>Sar</taxon>
        <taxon>Stramenopiles</taxon>
        <taxon>Ochrophyta</taxon>
        <taxon>Bacillariophyta</taxon>
        <taxon>Bacillariophyceae</taxon>
        <taxon>Bacillariophycidae</taxon>
        <taxon>Naviculales</taxon>
        <taxon>Phaeodactylaceae</taxon>
        <taxon>Phaeodactylum</taxon>
    </lineage>
</organism>
<dbReference type="PANTHER" id="PTHR33747">
    <property type="entry name" value="UPF0225 PROTEIN SCO1677"/>
    <property type="match status" value="1"/>
</dbReference>
<protein>
    <recommendedName>
        <fullName evidence="2">YchJ-like middle NTF2-like domain-containing protein</fullName>
    </recommendedName>
</protein>
<evidence type="ECO:0000256" key="1">
    <source>
        <dbReference type="SAM" id="SignalP"/>
    </source>
</evidence>
<sequence length="245" mass="27376">MKLINLLFTSAIVHHGCTAFQTLPPIGMRPFHSLDAPSEAVGVMFASRKSNNRKQSASTTKGFGVPPPTAEDVAVKFPSRVPDNAEGEDCPCLSHKQYGNCCALHHHGQKRTEEPIDVLRSRYSAFCYRIPLYIMATTHPTCRDYNENRLEWVKCLNRDGMFDSYDFVKLEIGDQESGDNADEAYLDFKVTLRAKAETSQCAPGQELTVLEKSRFLRDGDPLQWRYAGGDVRTDVIGIESVVLNA</sequence>
<dbReference type="InterPro" id="IPR048469">
    <property type="entry name" value="YchJ-like_M"/>
</dbReference>
<dbReference type="InterPro" id="IPR032710">
    <property type="entry name" value="NTF2-like_dom_sf"/>
</dbReference>